<dbReference type="Pfam" id="PF18435">
    <property type="entry name" value="EstA_Ig_like"/>
    <property type="match status" value="1"/>
</dbReference>
<protein>
    <recommendedName>
        <fullName evidence="2">Esterase Ig-like N-terminal domain-containing protein</fullName>
    </recommendedName>
</protein>
<dbReference type="Gene3D" id="3.40.50.1820">
    <property type="entry name" value="alpha/beta hydrolase"/>
    <property type="match status" value="1"/>
</dbReference>
<dbReference type="SUPFAM" id="SSF53474">
    <property type="entry name" value="alpha/beta-Hydrolases"/>
    <property type="match status" value="1"/>
</dbReference>
<keyword evidence="1" id="KW-0732">Signal</keyword>
<proteinExistence type="predicted"/>
<name>A0A0J1CJ30_9BURK</name>
<dbReference type="RefSeq" id="WP_047897782.1">
    <property type="nucleotide sequence ID" value="NZ_AEJF01000245.1"/>
</dbReference>
<dbReference type="OrthoDB" id="9764953at2"/>
<dbReference type="Gene3D" id="2.60.40.2180">
    <property type="match status" value="1"/>
</dbReference>
<dbReference type="PATRIC" id="fig|908627.4.peg.8993"/>
<feature type="domain" description="Esterase Ig-like N-terminal" evidence="2">
    <location>
        <begin position="43"/>
        <end position="179"/>
    </location>
</feature>
<sequence length="586" mass="63324">MRIALSVREYKCFAVCMLLGLGLSGCGSAVHITTSADDAISSVSTISFVDLDGPKVQAIVLNYKDTLNAGSVNLNTYDALSYANLAQNYDDAAAATRNGLSGKYPAFAQETGTPGAPTYVYVNSTPTIDSTNHTGAASGNYVIIELNTNYLLANAVPYWRAGVAGGVEQKMLISVNEEVTISPSTTVKSNYVSDYYYNFAPDGSDNSVYLDTVLDDTSYVINGITGYKLYTDDVTPSYSGTTANGVAITYPNATILSMVAGSPFQATNCFSEYDGLYHNVSLKYSLFVPSDYDASKKYMVVLHIEDAGGLGDDPLISLTEAQEAANYASDRVQALAKAQGYAGLIVVIPQLPNSGQSVADNLTGNEYIPATWQLMDYITSKYNIDTNRIYASGQSMGGMQLLDMAAQRDNYFAGIWAIASQWGNNYNKSASYNGKAYYTYPTDGTIITNPNWQNWYYSISDDNILATNMTGDATATGYWNQVQTLFSSLAGVTVPYATWDPTTSSETEENTLLKALLGTSSKLGIYWDALANGSHKLTWVYANGITYSYDWLLSQTRQSEVARGKLNLSGSYASGLGTYGYNSITY</sequence>
<dbReference type="AlphaFoldDB" id="A0A0J1CJ30"/>
<evidence type="ECO:0000259" key="2">
    <source>
        <dbReference type="Pfam" id="PF18435"/>
    </source>
</evidence>
<evidence type="ECO:0000313" key="3">
    <source>
        <dbReference type="EMBL" id="KLU20710.1"/>
    </source>
</evidence>
<reference evidence="3 4" key="1">
    <citation type="journal article" date="2015" name="Genome Announc.">
        <title>Draft Genome Sequence of Burkholderia sp. Strain PML1(12), an Ectomycorrhizosphere-Inhabiting Bacterium with Effective Mineral-Weathering Ability.</title>
        <authorList>
            <person name="Uroz S."/>
            <person name="Oger P."/>
        </authorList>
    </citation>
    <scope>NUCLEOTIDE SEQUENCE [LARGE SCALE GENOMIC DNA]</scope>
    <source>
        <strain evidence="4">PML1(12)</strain>
    </source>
</reference>
<dbReference type="PROSITE" id="PS51257">
    <property type="entry name" value="PROKAR_LIPOPROTEIN"/>
    <property type="match status" value="1"/>
</dbReference>
<evidence type="ECO:0000313" key="4">
    <source>
        <dbReference type="Proteomes" id="UP000035963"/>
    </source>
</evidence>
<gene>
    <name evidence="3" type="ORF">EOS_40125</name>
</gene>
<accession>A0A0J1CJ30</accession>
<dbReference type="EMBL" id="AEJF01000245">
    <property type="protein sequence ID" value="KLU20710.1"/>
    <property type="molecule type" value="Genomic_DNA"/>
</dbReference>
<dbReference type="InterPro" id="IPR041172">
    <property type="entry name" value="EstA_Ig-like_N"/>
</dbReference>
<organism evidence="3 4">
    <name type="scientific">Caballeronia mineralivorans PML1(12)</name>
    <dbReference type="NCBI Taxonomy" id="908627"/>
    <lineage>
        <taxon>Bacteria</taxon>
        <taxon>Pseudomonadati</taxon>
        <taxon>Pseudomonadota</taxon>
        <taxon>Betaproteobacteria</taxon>
        <taxon>Burkholderiales</taxon>
        <taxon>Burkholderiaceae</taxon>
        <taxon>Caballeronia</taxon>
    </lineage>
</organism>
<feature type="signal peptide" evidence="1">
    <location>
        <begin position="1"/>
        <end position="29"/>
    </location>
</feature>
<feature type="chain" id="PRO_5005249051" description="Esterase Ig-like N-terminal domain-containing protein" evidence="1">
    <location>
        <begin position="30"/>
        <end position="586"/>
    </location>
</feature>
<comment type="caution">
    <text evidence="3">The sequence shown here is derived from an EMBL/GenBank/DDBJ whole genome shotgun (WGS) entry which is preliminary data.</text>
</comment>
<evidence type="ECO:0000256" key="1">
    <source>
        <dbReference type="SAM" id="SignalP"/>
    </source>
</evidence>
<dbReference type="Proteomes" id="UP000035963">
    <property type="component" value="Unassembled WGS sequence"/>
</dbReference>
<keyword evidence="4" id="KW-1185">Reference proteome</keyword>
<dbReference type="InterPro" id="IPR029058">
    <property type="entry name" value="AB_hydrolase_fold"/>
</dbReference>